<feature type="chain" id="PRO_5045329842" description="Peptidase S74 domain-containing protein" evidence="2">
    <location>
        <begin position="21"/>
        <end position="396"/>
    </location>
</feature>
<organism evidence="3 4">
    <name type="scientific">Agaribacillus aureus</name>
    <dbReference type="NCBI Taxonomy" id="3051825"/>
    <lineage>
        <taxon>Bacteria</taxon>
        <taxon>Pseudomonadati</taxon>
        <taxon>Bacteroidota</taxon>
        <taxon>Cytophagia</taxon>
        <taxon>Cytophagales</taxon>
        <taxon>Splendidivirgaceae</taxon>
        <taxon>Agaribacillus</taxon>
    </lineage>
</organism>
<evidence type="ECO:0000256" key="1">
    <source>
        <dbReference type="SAM" id="Coils"/>
    </source>
</evidence>
<dbReference type="RefSeq" id="WP_346762456.1">
    <property type="nucleotide sequence ID" value="NZ_JAUJEB010000013.1"/>
</dbReference>
<keyword evidence="2" id="KW-0732">Signal</keyword>
<keyword evidence="1" id="KW-0175">Coiled coil</keyword>
<proteinExistence type="predicted"/>
<sequence length="396" mass="42646">MKTTFLTGIIFIVFFAPTNAQFISEGTDILHTDRKVGIGNETPGFKLDVYDNSGTDVVGKFETNEGFIAIAAAGNSTINPTYGNYISSHITDVFTYKDLGLKTAPGVPQFLLKTNGNVGIGVDPGFKLDVYDNSGTDVVAKFKTNDGFIAVAAAGSSTINPTYGNYISSFNANNTYKDLGLKTAPGVPQFLLKTNGNVGIGVDPGIKLDVYENSGTDVVAKFKTNDGFIAVAAAGSSTINPTYGNYISSFNANNTYKDLGLKTAPGVPQLVLKTTGNVGIGTVNPGNFRLAVNGQIRAKEIKVEANWSDFVFEDDYNLRPLADVEAFILANKHLPDIPSAVEVEENGVNLGEIGSKLLQKIEELTLYTIGQEKRIKQQEKRIKQLEEKIRQANSRD</sequence>
<keyword evidence="4" id="KW-1185">Reference proteome</keyword>
<evidence type="ECO:0008006" key="5">
    <source>
        <dbReference type="Google" id="ProtNLM"/>
    </source>
</evidence>
<evidence type="ECO:0000313" key="3">
    <source>
        <dbReference type="EMBL" id="MDN5217119.1"/>
    </source>
</evidence>
<feature type="signal peptide" evidence="2">
    <location>
        <begin position="1"/>
        <end position="20"/>
    </location>
</feature>
<name>A0ABT8LH36_9BACT</name>
<comment type="caution">
    <text evidence="3">The sequence shown here is derived from an EMBL/GenBank/DDBJ whole genome shotgun (WGS) entry which is preliminary data.</text>
</comment>
<accession>A0ABT8LH36</accession>
<reference evidence="3" key="1">
    <citation type="submission" date="2023-06" db="EMBL/GenBank/DDBJ databases">
        <title>Genomic of Agaribacillus aureum.</title>
        <authorList>
            <person name="Wang G."/>
        </authorList>
    </citation>
    <scope>NUCLEOTIDE SEQUENCE</scope>
    <source>
        <strain evidence="3">BMA12</strain>
    </source>
</reference>
<evidence type="ECO:0000256" key="2">
    <source>
        <dbReference type="SAM" id="SignalP"/>
    </source>
</evidence>
<dbReference type="Proteomes" id="UP001172083">
    <property type="component" value="Unassembled WGS sequence"/>
</dbReference>
<feature type="coiled-coil region" evidence="1">
    <location>
        <begin position="368"/>
        <end position="395"/>
    </location>
</feature>
<gene>
    <name evidence="3" type="ORF">QQ020_33920</name>
</gene>
<evidence type="ECO:0000313" key="4">
    <source>
        <dbReference type="Proteomes" id="UP001172083"/>
    </source>
</evidence>
<dbReference type="EMBL" id="JAUJEB010000013">
    <property type="protein sequence ID" value="MDN5217119.1"/>
    <property type="molecule type" value="Genomic_DNA"/>
</dbReference>
<protein>
    <recommendedName>
        <fullName evidence="5">Peptidase S74 domain-containing protein</fullName>
    </recommendedName>
</protein>